<reference evidence="2" key="1">
    <citation type="submission" date="2021-02" db="EMBL/GenBank/DDBJ databases">
        <title>Thiocyanate and organic carbon inputs drive convergent selection for specific autotrophic Afipia and Thiobacillus strains within complex microbiomes.</title>
        <authorList>
            <person name="Huddy R.J."/>
            <person name="Sachdeva R."/>
            <person name="Kadzinga F."/>
            <person name="Kantor R.S."/>
            <person name="Harrison S.T.L."/>
            <person name="Banfield J.F."/>
        </authorList>
    </citation>
    <scope>NUCLEOTIDE SEQUENCE</scope>
    <source>
        <strain evidence="2">SCN18_10_11_15_R1_P_69_7</strain>
    </source>
</reference>
<dbReference type="AlphaFoldDB" id="A0A9D8KYD9"/>
<proteinExistence type="predicted"/>
<sequence length="105" mass="11196">MANDGRRSLAMKAARSWVLCGGWLWGLSAASPLQAQELPAPPQAPVPGQMGDAWITTRIRAALVPLQRDGNADVRVTTTEGIVTLEGAVDSRITYDQVVELAGRV</sequence>
<evidence type="ECO:0000259" key="1">
    <source>
        <dbReference type="PROSITE" id="PS50914"/>
    </source>
</evidence>
<comment type="caution">
    <text evidence="2">The sequence shown here is derived from an EMBL/GenBank/DDBJ whole genome shotgun (WGS) entry which is preliminary data.</text>
</comment>
<dbReference type="InterPro" id="IPR007055">
    <property type="entry name" value="BON_dom"/>
</dbReference>
<dbReference type="Proteomes" id="UP000664815">
    <property type="component" value="Unassembled WGS sequence"/>
</dbReference>
<dbReference type="EMBL" id="JAFKMG010000260">
    <property type="protein sequence ID" value="MBN8798202.1"/>
    <property type="molecule type" value="Genomic_DNA"/>
</dbReference>
<protein>
    <submittedName>
        <fullName evidence="2">BON domain-containing protein</fullName>
    </submittedName>
</protein>
<feature type="domain" description="BON" evidence="1">
    <location>
        <begin position="51"/>
        <end position="105"/>
    </location>
</feature>
<dbReference type="PROSITE" id="PS50914">
    <property type="entry name" value="BON"/>
    <property type="match status" value="1"/>
</dbReference>
<accession>A0A9D8KYD9</accession>
<name>A0A9D8KYD9_9GAMM</name>
<evidence type="ECO:0000313" key="2">
    <source>
        <dbReference type="EMBL" id="MBN8798202.1"/>
    </source>
</evidence>
<evidence type="ECO:0000313" key="3">
    <source>
        <dbReference type="Proteomes" id="UP000664815"/>
    </source>
</evidence>
<feature type="non-terminal residue" evidence="2">
    <location>
        <position position="105"/>
    </location>
</feature>
<gene>
    <name evidence="2" type="ORF">J0H45_02415</name>
</gene>
<dbReference type="Pfam" id="PF04972">
    <property type="entry name" value="BON"/>
    <property type="match status" value="1"/>
</dbReference>
<organism evidence="2 3">
    <name type="scientific">Stenotrophomonas nitritireducens</name>
    <dbReference type="NCBI Taxonomy" id="83617"/>
    <lineage>
        <taxon>Bacteria</taxon>
        <taxon>Pseudomonadati</taxon>
        <taxon>Pseudomonadota</taxon>
        <taxon>Gammaproteobacteria</taxon>
        <taxon>Lysobacterales</taxon>
        <taxon>Lysobacteraceae</taxon>
        <taxon>Stenotrophomonas</taxon>
    </lineage>
</organism>